<dbReference type="HOGENOM" id="CLU_2831523_0_0_1"/>
<sequence>MGPQNVIRTWSATPSDLPDGDEADATVTHSELIVLPYIEGPEGNSGMNEKDEGRKGRLGYWSVFGC</sequence>
<dbReference type="EMBL" id="KL197742">
    <property type="protein sequence ID" value="KDQ52128.1"/>
    <property type="molecule type" value="Genomic_DNA"/>
</dbReference>
<evidence type="ECO:0000313" key="2">
    <source>
        <dbReference type="EMBL" id="KDQ52128.1"/>
    </source>
</evidence>
<accession>A0A067PB23</accession>
<dbReference type="AlphaFoldDB" id="A0A067PB23"/>
<evidence type="ECO:0000256" key="1">
    <source>
        <dbReference type="SAM" id="MobiDB-lite"/>
    </source>
</evidence>
<name>A0A067PB23_9AGAM</name>
<dbReference type="Proteomes" id="UP000027265">
    <property type="component" value="Unassembled WGS sequence"/>
</dbReference>
<dbReference type="InParanoid" id="A0A067PB23"/>
<proteinExistence type="predicted"/>
<keyword evidence="3" id="KW-1185">Reference proteome</keyword>
<evidence type="ECO:0000313" key="3">
    <source>
        <dbReference type="Proteomes" id="UP000027265"/>
    </source>
</evidence>
<feature type="compositionally biased region" description="Polar residues" evidence="1">
    <location>
        <begin position="1"/>
        <end position="14"/>
    </location>
</feature>
<organism evidence="2 3">
    <name type="scientific">Jaapia argillacea MUCL 33604</name>
    <dbReference type="NCBI Taxonomy" id="933084"/>
    <lineage>
        <taxon>Eukaryota</taxon>
        <taxon>Fungi</taxon>
        <taxon>Dikarya</taxon>
        <taxon>Basidiomycota</taxon>
        <taxon>Agaricomycotina</taxon>
        <taxon>Agaricomycetes</taxon>
        <taxon>Agaricomycetidae</taxon>
        <taxon>Jaapiales</taxon>
        <taxon>Jaapiaceae</taxon>
        <taxon>Jaapia</taxon>
    </lineage>
</organism>
<reference evidence="3" key="1">
    <citation type="journal article" date="2014" name="Proc. Natl. Acad. Sci. U.S.A.">
        <title>Extensive sampling of basidiomycete genomes demonstrates inadequacy of the white-rot/brown-rot paradigm for wood decay fungi.</title>
        <authorList>
            <person name="Riley R."/>
            <person name="Salamov A.A."/>
            <person name="Brown D.W."/>
            <person name="Nagy L.G."/>
            <person name="Floudas D."/>
            <person name="Held B.W."/>
            <person name="Levasseur A."/>
            <person name="Lombard V."/>
            <person name="Morin E."/>
            <person name="Otillar R."/>
            <person name="Lindquist E.A."/>
            <person name="Sun H."/>
            <person name="LaButti K.M."/>
            <person name="Schmutz J."/>
            <person name="Jabbour D."/>
            <person name="Luo H."/>
            <person name="Baker S.E."/>
            <person name="Pisabarro A.G."/>
            <person name="Walton J.D."/>
            <person name="Blanchette R.A."/>
            <person name="Henrissat B."/>
            <person name="Martin F."/>
            <person name="Cullen D."/>
            <person name="Hibbett D.S."/>
            <person name="Grigoriev I.V."/>
        </authorList>
    </citation>
    <scope>NUCLEOTIDE SEQUENCE [LARGE SCALE GENOMIC DNA]</scope>
    <source>
        <strain evidence="3">MUCL 33604</strain>
    </source>
</reference>
<gene>
    <name evidence="2" type="ORF">JAAARDRAFT_62089</name>
</gene>
<protein>
    <submittedName>
        <fullName evidence="2">Uncharacterized protein</fullName>
    </submittedName>
</protein>
<feature type="region of interest" description="Disordered" evidence="1">
    <location>
        <begin position="1"/>
        <end position="22"/>
    </location>
</feature>